<dbReference type="EMBL" id="JBHSXL010000009">
    <property type="protein sequence ID" value="MFC6892906.1"/>
    <property type="molecule type" value="Genomic_DNA"/>
</dbReference>
<keyword evidence="5" id="KW-1185">Reference proteome</keyword>
<dbReference type="CDD" id="cd08231">
    <property type="entry name" value="MDR_TM0436_like"/>
    <property type="match status" value="1"/>
</dbReference>
<evidence type="ECO:0000313" key="4">
    <source>
        <dbReference type="EMBL" id="MFC6892906.1"/>
    </source>
</evidence>
<dbReference type="Pfam" id="PF08240">
    <property type="entry name" value="ADH_N"/>
    <property type="match status" value="1"/>
</dbReference>
<dbReference type="InterPro" id="IPR036291">
    <property type="entry name" value="NAD(P)-bd_dom_sf"/>
</dbReference>
<dbReference type="SUPFAM" id="SSF51735">
    <property type="entry name" value="NAD(P)-binding Rossmann-fold domains"/>
    <property type="match status" value="1"/>
</dbReference>
<dbReference type="GO" id="GO:0051262">
    <property type="term" value="P:protein tetramerization"/>
    <property type="evidence" value="ECO:0007669"/>
    <property type="project" value="UniProtKB-ARBA"/>
</dbReference>
<dbReference type="Gene3D" id="3.40.50.720">
    <property type="entry name" value="NAD(P)-binding Rossmann-like Domain"/>
    <property type="match status" value="1"/>
</dbReference>
<protein>
    <submittedName>
        <fullName evidence="4">Zinc-binding dehydrogenase</fullName>
    </submittedName>
</protein>
<dbReference type="InterPro" id="IPR011032">
    <property type="entry name" value="GroES-like_sf"/>
</dbReference>
<evidence type="ECO:0000256" key="1">
    <source>
        <dbReference type="ARBA" id="ARBA00023002"/>
    </source>
</evidence>
<dbReference type="InterPro" id="IPR013149">
    <property type="entry name" value="ADH-like_C"/>
</dbReference>
<evidence type="ECO:0000259" key="3">
    <source>
        <dbReference type="Pfam" id="PF08240"/>
    </source>
</evidence>
<name>A0ABD5UU71_9EURY</name>
<feature type="domain" description="Alcohol dehydrogenase-like N-terminal" evidence="3">
    <location>
        <begin position="29"/>
        <end position="150"/>
    </location>
</feature>
<dbReference type="InterPro" id="IPR050129">
    <property type="entry name" value="Zn_alcohol_dh"/>
</dbReference>
<evidence type="ECO:0000259" key="2">
    <source>
        <dbReference type="Pfam" id="PF00107"/>
    </source>
</evidence>
<dbReference type="GO" id="GO:0030554">
    <property type="term" value="F:adenyl nucleotide binding"/>
    <property type="evidence" value="ECO:0007669"/>
    <property type="project" value="UniProtKB-ARBA"/>
</dbReference>
<dbReference type="AlphaFoldDB" id="A0ABD5UU71"/>
<reference evidence="4 5" key="1">
    <citation type="journal article" date="2019" name="Int. J. Syst. Evol. Microbiol.">
        <title>The Global Catalogue of Microorganisms (GCM) 10K type strain sequencing project: providing services to taxonomists for standard genome sequencing and annotation.</title>
        <authorList>
            <consortium name="The Broad Institute Genomics Platform"/>
            <consortium name="The Broad Institute Genome Sequencing Center for Infectious Disease"/>
            <person name="Wu L."/>
            <person name="Ma J."/>
        </authorList>
    </citation>
    <scope>NUCLEOTIDE SEQUENCE [LARGE SCALE GENOMIC DNA]</scope>
    <source>
        <strain evidence="4 5">SKJ47</strain>
    </source>
</reference>
<accession>A0ABD5UU71</accession>
<organism evidence="4 5">
    <name type="scientific">Halopenitus salinus</name>
    <dbReference type="NCBI Taxonomy" id="1198295"/>
    <lineage>
        <taxon>Archaea</taxon>
        <taxon>Methanobacteriati</taxon>
        <taxon>Methanobacteriota</taxon>
        <taxon>Stenosarchaea group</taxon>
        <taxon>Halobacteria</taxon>
        <taxon>Halobacteriales</taxon>
        <taxon>Haloferacaceae</taxon>
        <taxon>Halopenitus</taxon>
    </lineage>
</organism>
<dbReference type="InterPro" id="IPR013154">
    <property type="entry name" value="ADH-like_N"/>
</dbReference>
<evidence type="ECO:0000313" key="5">
    <source>
        <dbReference type="Proteomes" id="UP001596296"/>
    </source>
</evidence>
<dbReference type="Pfam" id="PF00107">
    <property type="entry name" value="ADH_zinc_N"/>
    <property type="match status" value="1"/>
</dbReference>
<feature type="domain" description="Alcohol dehydrogenase-like C-terminal" evidence="2">
    <location>
        <begin position="190"/>
        <end position="323"/>
    </location>
</feature>
<dbReference type="GO" id="GO:0016616">
    <property type="term" value="F:oxidoreductase activity, acting on the CH-OH group of donors, NAD or NADP as acceptor"/>
    <property type="evidence" value="ECO:0007669"/>
    <property type="project" value="UniProtKB-ARBA"/>
</dbReference>
<dbReference type="GO" id="GO:0043168">
    <property type="term" value="F:anion binding"/>
    <property type="evidence" value="ECO:0007669"/>
    <property type="project" value="UniProtKB-ARBA"/>
</dbReference>
<dbReference type="Proteomes" id="UP001596296">
    <property type="component" value="Unassembled WGS sequence"/>
</dbReference>
<dbReference type="SUPFAM" id="SSF50129">
    <property type="entry name" value="GroES-like"/>
    <property type="match status" value="1"/>
</dbReference>
<dbReference type="GO" id="GO:0044281">
    <property type="term" value="P:small molecule metabolic process"/>
    <property type="evidence" value="ECO:0007669"/>
    <property type="project" value="UniProtKB-ARBA"/>
</dbReference>
<sequence>MPQNTGRIACLDGPKNVELKEFEVPSPEPGAIVTEVVRANVCGSEIHIWSGGHPHITDGPLGHEGLFRVLELGDGVSTDHAGRPVEEGDLIVPAYFATCESCVRCGQGEFRLCEHAYDHWSQSADVHPHFHGTFASHYYVYPDQFFYKVPSGLDEGPVASANCALSQVLCGLDAVEVGWDDTVVVQGAGGLGLAAVAAARERGARTIVIDGVEARLELAERFGADHVVDMRRVDTVDRRAERVRELTDGDGADVGVEVAGVPDAFSEGIELLREGGRYLEMGNVVPGHTTEFDPARMTRKSIDVESAMRYDPWYLRTAIEFLETAGDEYPFEDLFDSDFPLAEAEEAIRRSDERDVGRASIVPER</sequence>
<gene>
    <name evidence="4" type="ORF">ACFQE9_09860</name>
</gene>
<comment type="caution">
    <text evidence="4">The sequence shown here is derived from an EMBL/GenBank/DDBJ whole genome shotgun (WGS) entry which is preliminary data.</text>
</comment>
<proteinExistence type="predicted"/>
<dbReference type="Gene3D" id="3.90.180.10">
    <property type="entry name" value="Medium-chain alcohol dehydrogenases, catalytic domain"/>
    <property type="match status" value="1"/>
</dbReference>
<dbReference type="RefSeq" id="WP_379743945.1">
    <property type="nucleotide sequence ID" value="NZ_JBHSVN010000001.1"/>
</dbReference>
<dbReference type="PANTHER" id="PTHR43401">
    <property type="entry name" value="L-THREONINE 3-DEHYDROGENASE"/>
    <property type="match status" value="1"/>
</dbReference>
<keyword evidence="1" id="KW-0560">Oxidoreductase</keyword>